<evidence type="ECO:0000256" key="1">
    <source>
        <dbReference type="SAM" id="MobiDB-lite"/>
    </source>
</evidence>
<dbReference type="AlphaFoldDB" id="A0A9P4IPK8"/>
<feature type="region of interest" description="Disordered" evidence="1">
    <location>
        <begin position="147"/>
        <end position="176"/>
    </location>
</feature>
<proteinExistence type="predicted"/>
<keyword evidence="3" id="KW-1185">Reference proteome</keyword>
<organism evidence="2 3">
    <name type="scientific">Myriangium duriaei CBS 260.36</name>
    <dbReference type="NCBI Taxonomy" id="1168546"/>
    <lineage>
        <taxon>Eukaryota</taxon>
        <taxon>Fungi</taxon>
        <taxon>Dikarya</taxon>
        <taxon>Ascomycota</taxon>
        <taxon>Pezizomycotina</taxon>
        <taxon>Dothideomycetes</taxon>
        <taxon>Dothideomycetidae</taxon>
        <taxon>Myriangiales</taxon>
        <taxon>Myriangiaceae</taxon>
        <taxon>Myriangium</taxon>
    </lineage>
</organism>
<protein>
    <submittedName>
        <fullName evidence="2">Uncharacterized protein</fullName>
    </submittedName>
</protein>
<reference evidence="2" key="1">
    <citation type="journal article" date="2020" name="Stud. Mycol.">
        <title>101 Dothideomycetes genomes: a test case for predicting lifestyles and emergence of pathogens.</title>
        <authorList>
            <person name="Haridas S."/>
            <person name="Albert R."/>
            <person name="Binder M."/>
            <person name="Bloem J."/>
            <person name="Labutti K."/>
            <person name="Salamov A."/>
            <person name="Andreopoulos B."/>
            <person name="Baker S."/>
            <person name="Barry K."/>
            <person name="Bills G."/>
            <person name="Bluhm B."/>
            <person name="Cannon C."/>
            <person name="Castanera R."/>
            <person name="Culley D."/>
            <person name="Daum C."/>
            <person name="Ezra D."/>
            <person name="Gonzalez J."/>
            <person name="Henrissat B."/>
            <person name="Kuo A."/>
            <person name="Liang C."/>
            <person name="Lipzen A."/>
            <person name="Lutzoni F."/>
            <person name="Magnuson J."/>
            <person name="Mondo S."/>
            <person name="Nolan M."/>
            <person name="Ohm R."/>
            <person name="Pangilinan J."/>
            <person name="Park H.-J."/>
            <person name="Ramirez L."/>
            <person name="Alfaro M."/>
            <person name="Sun H."/>
            <person name="Tritt A."/>
            <person name="Yoshinaga Y."/>
            <person name="Zwiers L.-H."/>
            <person name="Turgeon B."/>
            <person name="Goodwin S."/>
            <person name="Spatafora J."/>
            <person name="Crous P."/>
            <person name="Grigoriev I."/>
        </authorList>
    </citation>
    <scope>NUCLEOTIDE SEQUENCE</scope>
    <source>
        <strain evidence="2">CBS 260.36</strain>
    </source>
</reference>
<comment type="caution">
    <text evidence="2">The sequence shown here is derived from an EMBL/GenBank/DDBJ whole genome shotgun (WGS) entry which is preliminary data.</text>
</comment>
<gene>
    <name evidence="2" type="ORF">K461DRAFT_298371</name>
</gene>
<evidence type="ECO:0000313" key="2">
    <source>
        <dbReference type="EMBL" id="KAF2147758.1"/>
    </source>
</evidence>
<sequence>MTSSGRMGALTIPQLCAEAELTLAMQRVFTDQEPTIGGHNIPEDNLPRLSAALKKWYKAFAPDETMADALYQQLVDLAGGDIDRVVRGNDLASQSLQSNRTKMWINQFYANSRLFADVREAQRGGVGVPDQGTAPNVQADEHPLQAANAGQGQNVYEGHGEIDPVSLRPAKRSRLQ</sequence>
<name>A0A9P4IPK8_9PEZI</name>
<dbReference type="Proteomes" id="UP000799439">
    <property type="component" value="Unassembled WGS sequence"/>
</dbReference>
<evidence type="ECO:0000313" key="3">
    <source>
        <dbReference type="Proteomes" id="UP000799439"/>
    </source>
</evidence>
<dbReference type="EMBL" id="ML996095">
    <property type="protein sequence ID" value="KAF2147758.1"/>
    <property type="molecule type" value="Genomic_DNA"/>
</dbReference>
<accession>A0A9P4IPK8</accession>